<protein>
    <recommendedName>
        <fullName evidence="3">CBM-cenC domain-containing protein</fullName>
    </recommendedName>
</protein>
<evidence type="ECO:0008006" key="3">
    <source>
        <dbReference type="Google" id="ProtNLM"/>
    </source>
</evidence>
<evidence type="ECO:0000313" key="2">
    <source>
        <dbReference type="Proteomes" id="UP000722485"/>
    </source>
</evidence>
<name>A0A9P5H953_9HYPO</name>
<dbReference type="OrthoDB" id="5095909at2759"/>
<evidence type="ECO:0000313" key="1">
    <source>
        <dbReference type="EMBL" id="KAF7548823.1"/>
    </source>
</evidence>
<dbReference type="AlphaFoldDB" id="A0A9P5H953"/>
<proteinExistence type="predicted"/>
<dbReference type="EMBL" id="JAANBB010000138">
    <property type="protein sequence ID" value="KAF7548823.1"/>
    <property type="molecule type" value="Genomic_DNA"/>
</dbReference>
<dbReference type="SUPFAM" id="SSF49785">
    <property type="entry name" value="Galactose-binding domain-like"/>
    <property type="match status" value="1"/>
</dbReference>
<dbReference type="InterPro" id="IPR008979">
    <property type="entry name" value="Galactose-bd-like_sf"/>
</dbReference>
<keyword evidence="2" id="KW-1185">Reference proteome</keyword>
<comment type="caution">
    <text evidence="1">The sequence shown here is derived from an EMBL/GenBank/DDBJ whole genome shotgun (WGS) entry which is preliminary data.</text>
</comment>
<sequence>MFWYDNDCFRCNNGDRILDVNFEYTDVESWSLESDDLDAWGLDISTPSIFGTGTTKALRIMEIKPEGTVTASLAQDLNLQAGTTYKFAFTGKTTYIPMAAGHVDWTVLTFTISGSSENAYSGPPANGIEVSKGWRRFESQFTVEEGQAGSNFLSIDISASGLMLDWFIDDLLIWTA</sequence>
<organism evidence="1 2">
    <name type="scientific">Cylindrodendrum hubeiense</name>
    <dbReference type="NCBI Taxonomy" id="595255"/>
    <lineage>
        <taxon>Eukaryota</taxon>
        <taxon>Fungi</taxon>
        <taxon>Dikarya</taxon>
        <taxon>Ascomycota</taxon>
        <taxon>Pezizomycotina</taxon>
        <taxon>Sordariomycetes</taxon>
        <taxon>Hypocreomycetidae</taxon>
        <taxon>Hypocreales</taxon>
        <taxon>Nectriaceae</taxon>
        <taxon>Cylindrodendrum</taxon>
    </lineage>
</organism>
<accession>A0A9P5H953</accession>
<dbReference type="Gene3D" id="2.60.120.260">
    <property type="entry name" value="Galactose-binding domain-like"/>
    <property type="match status" value="1"/>
</dbReference>
<dbReference type="Proteomes" id="UP000722485">
    <property type="component" value="Unassembled WGS sequence"/>
</dbReference>
<gene>
    <name evidence="1" type="ORF">G7Z17_g6819</name>
</gene>
<reference evidence="1" key="1">
    <citation type="submission" date="2020-03" db="EMBL/GenBank/DDBJ databases">
        <title>Draft Genome Sequence of Cylindrodendrum hubeiense.</title>
        <authorList>
            <person name="Buettner E."/>
            <person name="Kellner H."/>
        </authorList>
    </citation>
    <scope>NUCLEOTIDE SEQUENCE</scope>
    <source>
        <strain evidence="1">IHI 201604</strain>
    </source>
</reference>